<dbReference type="PROSITE" id="PS51257">
    <property type="entry name" value="PROKAR_LIPOPROTEIN"/>
    <property type="match status" value="1"/>
</dbReference>
<evidence type="ECO:0000313" key="4">
    <source>
        <dbReference type="Proteomes" id="UP000565579"/>
    </source>
</evidence>
<accession>A0A7X0P3T4</accession>
<feature type="compositionally biased region" description="Low complexity" evidence="1">
    <location>
        <begin position="95"/>
        <end position="131"/>
    </location>
</feature>
<feature type="region of interest" description="Disordered" evidence="1">
    <location>
        <begin position="90"/>
        <end position="150"/>
    </location>
</feature>
<feature type="chain" id="PRO_5039092581" evidence="2">
    <location>
        <begin position="25"/>
        <end position="177"/>
    </location>
</feature>
<reference evidence="3 4" key="1">
    <citation type="submission" date="2020-08" db="EMBL/GenBank/DDBJ databases">
        <title>Sequencing the genomes of 1000 actinobacteria strains.</title>
        <authorList>
            <person name="Klenk H.-P."/>
        </authorList>
    </citation>
    <scope>NUCLEOTIDE SEQUENCE [LARGE SCALE GENOMIC DNA]</scope>
    <source>
        <strain evidence="3 4">DSM 43768</strain>
    </source>
</reference>
<proteinExistence type="predicted"/>
<evidence type="ECO:0000256" key="2">
    <source>
        <dbReference type="SAM" id="SignalP"/>
    </source>
</evidence>
<comment type="caution">
    <text evidence="3">The sequence shown here is derived from an EMBL/GenBank/DDBJ whole genome shotgun (WGS) entry which is preliminary data.</text>
</comment>
<dbReference type="PROSITE" id="PS51318">
    <property type="entry name" value="TAT"/>
    <property type="match status" value="1"/>
</dbReference>
<dbReference type="RefSeq" id="WP_185109242.1">
    <property type="nucleotide sequence ID" value="NZ_JACHMI010000001.1"/>
</dbReference>
<evidence type="ECO:0000313" key="3">
    <source>
        <dbReference type="EMBL" id="MBB6554526.1"/>
    </source>
</evidence>
<keyword evidence="2" id="KW-0732">Signal</keyword>
<dbReference type="Proteomes" id="UP000565579">
    <property type="component" value="Unassembled WGS sequence"/>
</dbReference>
<sequence length="177" mass="17687">MRARQLSRRALLAGGGALLASATAALTACSASGPPQPPAAPPSDSPETVLLKKLIAEKERTVALYSSMVAGGGEKLAPFRDRHQAHLNELRKHVPAGSAAPSGGSAAPSAGPSTGSAAPSAGPSAGKVSLSRLRELEREAAAERPRQLDGVSPGVAQLIASIGACEAAHAIALPRSL</sequence>
<organism evidence="3 4">
    <name type="scientific">Nonomuraea rubra</name>
    <dbReference type="NCBI Taxonomy" id="46180"/>
    <lineage>
        <taxon>Bacteria</taxon>
        <taxon>Bacillati</taxon>
        <taxon>Actinomycetota</taxon>
        <taxon>Actinomycetes</taxon>
        <taxon>Streptosporangiales</taxon>
        <taxon>Streptosporangiaceae</taxon>
        <taxon>Nonomuraea</taxon>
    </lineage>
</organism>
<feature type="signal peptide" evidence="2">
    <location>
        <begin position="1"/>
        <end position="24"/>
    </location>
</feature>
<protein>
    <submittedName>
        <fullName evidence="3">Uncharacterized protein</fullName>
    </submittedName>
</protein>
<evidence type="ECO:0000256" key="1">
    <source>
        <dbReference type="SAM" id="MobiDB-lite"/>
    </source>
</evidence>
<dbReference type="EMBL" id="JACHMI010000001">
    <property type="protein sequence ID" value="MBB6554526.1"/>
    <property type="molecule type" value="Genomic_DNA"/>
</dbReference>
<dbReference type="AlphaFoldDB" id="A0A7X0P3T4"/>
<gene>
    <name evidence="3" type="ORF">HD593_009321</name>
</gene>
<feature type="compositionally biased region" description="Basic and acidic residues" evidence="1">
    <location>
        <begin position="132"/>
        <end position="147"/>
    </location>
</feature>
<dbReference type="InterPro" id="IPR006311">
    <property type="entry name" value="TAT_signal"/>
</dbReference>
<name>A0A7X0P3T4_9ACTN</name>
<keyword evidence="4" id="KW-1185">Reference proteome</keyword>